<dbReference type="PANTHER" id="PTHR13194:SF19">
    <property type="entry name" value="NAD(P)-BINDING ROSSMANN-FOLD SUPERFAMILY PROTEIN"/>
    <property type="match status" value="1"/>
</dbReference>
<dbReference type="Proteomes" id="UP000633278">
    <property type="component" value="Unassembled WGS sequence"/>
</dbReference>
<comment type="similarity">
    <text evidence="1">Belongs to the CIA30 family.</text>
</comment>
<dbReference type="InterPro" id="IPR039131">
    <property type="entry name" value="NDUFAF1"/>
</dbReference>
<reference evidence="3" key="1">
    <citation type="journal article" date="2014" name="Int. J. Syst. Evol. Microbiol.">
        <title>Complete genome sequence of Corynebacterium casei LMG S-19264T (=DSM 44701T), isolated from a smear-ripened cheese.</title>
        <authorList>
            <consortium name="US DOE Joint Genome Institute (JGI-PGF)"/>
            <person name="Walter F."/>
            <person name="Albersmeier A."/>
            <person name="Kalinowski J."/>
            <person name="Ruckert C."/>
        </authorList>
    </citation>
    <scope>NUCLEOTIDE SEQUENCE</scope>
    <source>
        <strain evidence="3">CGMCC 1.15763</strain>
    </source>
</reference>
<evidence type="ECO:0000313" key="4">
    <source>
        <dbReference type="Proteomes" id="UP000633278"/>
    </source>
</evidence>
<proteinExistence type="inferred from homology"/>
<dbReference type="AlphaFoldDB" id="A0A917HUF6"/>
<dbReference type="SUPFAM" id="SSF49785">
    <property type="entry name" value="Galactose-binding domain-like"/>
    <property type="match status" value="1"/>
</dbReference>
<dbReference type="Pfam" id="PF08547">
    <property type="entry name" value="CIA30"/>
    <property type="match status" value="1"/>
</dbReference>
<comment type="caution">
    <text evidence="3">The sequence shown here is derived from an EMBL/GenBank/DDBJ whole genome shotgun (WGS) entry which is preliminary data.</text>
</comment>
<dbReference type="InterPro" id="IPR013857">
    <property type="entry name" value="NADH-UbQ_OxRdtase-assoc_prot30"/>
</dbReference>
<reference evidence="3" key="2">
    <citation type="submission" date="2020-09" db="EMBL/GenBank/DDBJ databases">
        <authorList>
            <person name="Sun Q."/>
            <person name="Zhou Y."/>
        </authorList>
    </citation>
    <scope>NUCLEOTIDE SEQUENCE</scope>
    <source>
        <strain evidence="3">CGMCC 1.15763</strain>
    </source>
</reference>
<dbReference type="PANTHER" id="PTHR13194">
    <property type="entry name" value="COMPLEX I INTERMEDIATE-ASSOCIATED PROTEIN 30"/>
    <property type="match status" value="1"/>
</dbReference>
<gene>
    <name evidence="3" type="ORF">GCM10011416_02460</name>
</gene>
<feature type="domain" description="NADH:ubiquinone oxidoreductase intermediate-associated protein 30" evidence="2">
    <location>
        <begin position="22"/>
        <end position="172"/>
    </location>
</feature>
<accession>A0A917HUF6</accession>
<evidence type="ECO:0000313" key="3">
    <source>
        <dbReference type="EMBL" id="GGG89531.1"/>
    </source>
</evidence>
<dbReference type="InterPro" id="IPR008979">
    <property type="entry name" value="Galactose-bd-like_sf"/>
</dbReference>
<dbReference type="EMBL" id="BMJW01000001">
    <property type="protein sequence ID" value="GGG89531.1"/>
    <property type="molecule type" value="Genomic_DNA"/>
</dbReference>
<dbReference type="Gene3D" id="2.60.120.430">
    <property type="entry name" value="Galactose-binding lectin"/>
    <property type="match status" value="1"/>
</dbReference>
<keyword evidence="4" id="KW-1185">Reference proteome</keyword>
<name>A0A917HUF6_9FLAO</name>
<evidence type="ECO:0000256" key="1">
    <source>
        <dbReference type="ARBA" id="ARBA00007884"/>
    </source>
</evidence>
<protein>
    <submittedName>
        <fullName evidence="3">NADH:ubiquinone oxidoreductase</fullName>
    </submittedName>
</protein>
<sequence length="179" mass="20444">MKTIFYKATFLIFMFMGDAVIFEFNAKSSIEKWTLLDDVVMGGKSGGDFFLSKEGFGVFAGTVSLENNGGFSSVRYPYTKTDLSQYTKIVIRLRGDKKNYQFRVKSKRSDYYSYTHTFSTNGDWQTIEIPFSALNPAFRGRSLQMPSYPAQSIEEIAFLIGNKKNERFQLEIAKITLSN</sequence>
<organism evidence="3 4">
    <name type="scientific">Polaribacter pacificus</name>
    <dbReference type="NCBI Taxonomy" id="1775173"/>
    <lineage>
        <taxon>Bacteria</taxon>
        <taxon>Pseudomonadati</taxon>
        <taxon>Bacteroidota</taxon>
        <taxon>Flavobacteriia</taxon>
        <taxon>Flavobacteriales</taxon>
        <taxon>Flavobacteriaceae</taxon>
    </lineage>
</organism>
<evidence type="ECO:0000259" key="2">
    <source>
        <dbReference type="Pfam" id="PF08547"/>
    </source>
</evidence>
<dbReference type="RefSeq" id="WP_229664867.1">
    <property type="nucleotide sequence ID" value="NZ_BMJW01000001.1"/>
</dbReference>